<dbReference type="RefSeq" id="XP_041157866.1">
    <property type="nucleotide sequence ID" value="XM_041298209.1"/>
</dbReference>
<keyword evidence="3" id="KW-1185">Reference proteome</keyword>
<evidence type="ECO:0000313" key="2">
    <source>
        <dbReference type="EMBL" id="KAG1790938.1"/>
    </source>
</evidence>
<proteinExistence type="predicted"/>
<organism evidence="2 3">
    <name type="scientific">Suillus plorans</name>
    <dbReference type="NCBI Taxonomy" id="116603"/>
    <lineage>
        <taxon>Eukaryota</taxon>
        <taxon>Fungi</taxon>
        <taxon>Dikarya</taxon>
        <taxon>Basidiomycota</taxon>
        <taxon>Agaricomycotina</taxon>
        <taxon>Agaricomycetes</taxon>
        <taxon>Agaricomycetidae</taxon>
        <taxon>Boletales</taxon>
        <taxon>Suillineae</taxon>
        <taxon>Suillaceae</taxon>
        <taxon>Suillus</taxon>
    </lineage>
</organism>
<dbReference type="Proteomes" id="UP000719766">
    <property type="component" value="Unassembled WGS sequence"/>
</dbReference>
<dbReference type="AlphaFoldDB" id="A0A9P7DEH7"/>
<sequence>MATHSCKHVQAPCCCIKVTLSKEARAALTAQRRDKSRRFETDLHSAWTEIDETMKSISSSHHKSFRHVQNELCMGRGMLCYQRLKLNAWNTFCWKKRNDRKANGGGTGKAVLQELVKDEENRTKYHKLMEDEKASLLAEYAEHKQTKTSGIRISAKAKVNDVTHTLKAIENEATHQLTGVETILYMTRGSTDCPLRGVAFVTEGVSDFMGTVMNIDSQDLVSKMEGFYVQGMQGAAKNHQKPSSAIRGAIRNEINKTLHMSYITRDPKAKMHWANYWRNVVQRYLVIVEGWPDNIPFVNLSSVSSALPDLEMLLRKWQSNAIHWRRLEEDEYLKLLEERNEKLEQGEIAEECRRTRSDKGKKHVQTSDSSRHKKAFKSAETVVSDDENDEDKTAPATASTHALTGVETTILRGTNEAPDCICKCCKVARCLVCYT</sequence>
<evidence type="ECO:0000256" key="1">
    <source>
        <dbReference type="SAM" id="MobiDB-lite"/>
    </source>
</evidence>
<protein>
    <submittedName>
        <fullName evidence="2">Uncharacterized protein</fullName>
    </submittedName>
</protein>
<gene>
    <name evidence="2" type="ORF">HD556DRAFT_1241544</name>
</gene>
<feature type="region of interest" description="Disordered" evidence="1">
    <location>
        <begin position="352"/>
        <end position="400"/>
    </location>
</feature>
<accession>A0A9P7DEH7</accession>
<dbReference type="OrthoDB" id="2657487at2759"/>
<evidence type="ECO:0000313" key="3">
    <source>
        <dbReference type="Proteomes" id="UP000719766"/>
    </source>
</evidence>
<dbReference type="GeneID" id="64591973"/>
<reference evidence="2" key="1">
    <citation type="journal article" date="2020" name="New Phytol.">
        <title>Comparative genomics reveals dynamic genome evolution in host specialist ectomycorrhizal fungi.</title>
        <authorList>
            <person name="Lofgren L.A."/>
            <person name="Nguyen N.H."/>
            <person name="Vilgalys R."/>
            <person name="Ruytinx J."/>
            <person name="Liao H.L."/>
            <person name="Branco S."/>
            <person name="Kuo A."/>
            <person name="LaButti K."/>
            <person name="Lipzen A."/>
            <person name="Andreopoulos W."/>
            <person name="Pangilinan J."/>
            <person name="Riley R."/>
            <person name="Hundley H."/>
            <person name="Na H."/>
            <person name="Barry K."/>
            <person name="Grigoriev I.V."/>
            <person name="Stajich J.E."/>
            <person name="Kennedy P.G."/>
        </authorList>
    </citation>
    <scope>NUCLEOTIDE SEQUENCE</scope>
    <source>
        <strain evidence="2">S12</strain>
    </source>
</reference>
<name>A0A9P7DEH7_9AGAM</name>
<comment type="caution">
    <text evidence="2">The sequence shown here is derived from an EMBL/GenBank/DDBJ whole genome shotgun (WGS) entry which is preliminary data.</text>
</comment>
<dbReference type="EMBL" id="JABBWE010000046">
    <property type="protein sequence ID" value="KAG1790938.1"/>
    <property type="molecule type" value="Genomic_DNA"/>
</dbReference>